<dbReference type="EMBL" id="CACVBS010000090">
    <property type="protein sequence ID" value="CAA7270496.1"/>
    <property type="molecule type" value="Genomic_DNA"/>
</dbReference>
<evidence type="ECO:0000313" key="3">
    <source>
        <dbReference type="Proteomes" id="UP000467700"/>
    </source>
</evidence>
<proteinExistence type="predicted"/>
<protein>
    <recommendedName>
        <fullName evidence="4">Reverse transcriptase</fullName>
    </recommendedName>
</protein>
<feature type="region of interest" description="Disordered" evidence="1">
    <location>
        <begin position="108"/>
        <end position="135"/>
    </location>
</feature>
<evidence type="ECO:0008006" key="4">
    <source>
        <dbReference type="Google" id="ProtNLM"/>
    </source>
</evidence>
<keyword evidence="3" id="KW-1185">Reference proteome</keyword>
<dbReference type="Proteomes" id="UP000467700">
    <property type="component" value="Unassembled WGS sequence"/>
</dbReference>
<evidence type="ECO:0000313" key="2">
    <source>
        <dbReference type="EMBL" id="CAA7270496.1"/>
    </source>
</evidence>
<dbReference type="AlphaFoldDB" id="A0A8S0X0T1"/>
<gene>
    <name evidence="2" type="ORF">AAE3_LOCUS12661</name>
</gene>
<organism evidence="2 3">
    <name type="scientific">Cyclocybe aegerita</name>
    <name type="common">Black poplar mushroom</name>
    <name type="synonym">Agrocybe aegerita</name>
    <dbReference type="NCBI Taxonomy" id="1973307"/>
    <lineage>
        <taxon>Eukaryota</taxon>
        <taxon>Fungi</taxon>
        <taxon>Dikarya</taxon>
        <taxon>Basidiomycota</taxon>
        <taxon>Agaricomycotina</taxon>
        <taxon>Agaricomycetes</taxon>
        <taxon>Agaricomycetidae</taxon>
        <taxon>Agaricales</taxon>
        <taxon>Agaricineae</taxon>
        <taxon>Bolbitiaceae</taxon>
        <taxon>Cyclocybe</taxon>
    </lineage>
</organism>
<feature type="compositionally biased region" description="Basic and acidic residues" evidence="1">
    <location>
        <begin position="121"/>
        <end position="135"/>
    </location>
</feature>
<name>A0A8S0X0T1_CYCAE</name>
<evidence type="ECO:0000256" key="1">
    <source>
        <dbReference type="SAM" id="MobiDB-lite"/>
    </source>
</evidence>
<comment type="caution">
    <text evidence="2">The sequence shown here is derived from an EMBL/GenBank/DDBJ whole genome shotgun (WGS) entry which is preliminary data.</text>
</comment>
<dbReference type="OrthoDB" id="412006at2759"/>
<accession>A0A8S0X0T1</accession>
<sequence length="245" mass="28208">MADWEEFNKVLGDELLDIPPPGPLHTPLEIDIAASTLTKALQNTIEKTIKEQKPLPQAKRWWNSQLEELRKAKNKLSTESYCLRALENHLDISTADIWTAHRYIKEPPMDGGRPRIPTLRTNDRNSREREVTDNTDKAETFAKAFFPPPPAESSVPEDYDYPELLPDPPDITEDQIRQNILKLSPYKVPGPDGIPNIVLQKSYDKIAKHLPHLFQGILQLNMYYEPWKEFTTVVLRKPGKPSYEM</sequence>
<reference evidence="2 3" key="1">
    <citation type="submission" date="2020-01" db="EMBL/GenBank/DDBJ databases">
        <authorList>
            <person name="Gupta K D."/>
        </authorList>
    </citation>
    <scope>NUCLEOTIDE SEQUENCE [LARGE SCALE GENOMIC DNA]</scope>
</reference>